<evidence type="ECO:0000256" key="5">
    <source>
        <dbReference type="ARBA" id="ARBA00022989"/>
    </source>
</evidence>
<evidence type="ECO:0008006" key="8">
    <source>
        <dbReference type="Google" id="ProtNLM"/>
    </source>
</evidence>
<evidence type="ECO:0000313" key="7">
    <source>
        <dbReference type="EMBL" id="SVD53124.1"/>
    </source>
</evidence>
<organism evidence="7">
    <name type="scientific">marine metagenome</name>
    <dbReference type="NCBI Taxonomy" id="408172"/>
    <lineage>
        <taxon>unclassified sequences</taxon>
        <taxon>metagenomes</taxon>
        <taxon>ecological metagenomes</taxon>
    </lineage>
</organism>
<gene>
    <name evidence="7" type="ORF">METZ01_LOCUS405978</name>
</gene>
<evidence type="ECO:0000256" key="2">
    <source>
        <dbReference type="ARBA" id="ARBA00022475"/>
    </source>
</evidence>
<keyword evidence="4" id="KW-0133">Cell shape</keyword>
<keyword evidence="3" id="KW-0812">Transmembrane</keyword>
<keyword evidence="6" id="KW-0472">Membrane</keyword>
<keyword evidence="5" id="KW-1133">Transmembrane helix</keyword>
<proteinExistence type="predicted"/>
<name>A0A382W360_9ZZZZ</name>
<dbReference type="GO" id="GO:0008360">
    <property type="term" value="P:regulation of cell shape"/>
    <property type="evidence" value="ECO:0007669"/>
    <property type="project" value="UniProtKB-KW"/>
</dbReference>
<sequence>MGSNCLVLFLLISWNDYWVRHGIYFHLPGLFFLFGATSLDNRRGIVVAALTGLLIDSSTPSPFGLHTFGLTLCHLIAREGGEGMRYIRGLRPIVHQQAANLFLIVTLSIWSLTQSPEGTSSPLGRLATDTLASQLFLLPAGMWFLAFQDKLLLYAGVELIEQP</sequence>
<dbReference type="AlphaFoldDB" id="A0A382W360"/>
<evidence type="ECO:0000256" key="6">
    <source>
        <dbReference type="ARBA" id="ARBA00023136"/>
    </source>
</evidence>
<dbReference type="EMBL" id="UINC01156609">
    <property type="protein sequence ID" value="SVD53124.1"/>
    <property type="molecule type" value="Genomic_DNA"/>
</dbReference>
<accession>A0A382W360</accession>
<keyword evidence="2" id="KW-1003">Cell membrane</keyword>
<evidence type="ECO:0000256" key="3">
    <source>
        <dbReference type="ARBA" id="ARBA00022692"/>
    </source>
</evidence>
<dbReference type="InterPro" id="IPR007227">
    <property type="entry name" value="Cell_shape_determining_MreD"/>
</dbReference>
<dbReference type="GO" id="GO:0005886">
    <property type="term" value="C:plasma membrane"/>
    <property type="evidence" value="ECO:0007669"/>
    <property type="project" value="UniProtKB-SubCell"/>
</dbReference>
<dbReference type="NCBIfam" id="TIGR03426">
    <property type="entry name" value="shape_MreD"/>
    <property type="match status" value="1"/>
</dbReference>
<evidence type="ECO:0000256" key="4">
    <source>
        <dbReference type="ARBA" id="ARBA00022960"/>
    </source>
</evidence>
<dbReference type="Pfam" id="PF04093">
    <property type="entry name" value="MreD"/>
    <property type="match status" value="1"/>
</dbReference>
<comment type="subcellular location">
    <subcellularLocation>
        <location evidence="1">Cell membrane</location>
        <topology evidence="1">Multi-pass membrane protein</topology>
    </subcellularLocation>
</comment>
<evidence type="ECO:0000256" key="1">
    <source>
        <dbReference type="ARBA" id="ARBA00004651"/>
    </source>
</evidence>
<feature type="non-terminal residue" evidence="7">
    <location>
        <position position="163"/>
    </location>
</feature>
<protein>
    <recommendedName>
        <fullName evidence="8">Rod shape-determining protein MreD</fullName>
    </recommendedName>
</protein>
<reference evidence="7" key="1">
    <citation type="submission" date="2018-05" db="EMBL/GenBank/DDBJ databases">
        <authorList>
            <person name="Lanie J.A."/>
            <person name="Ng W.-L."/>
            <person name="Kazmierczak K.M."/>
            <person name="Andrzejewski T.M."/>
            <person name="Davidsen T.M."/>
            <person name="Wayne K.J."/>
            <person name="Tettelin H."/>
            <person name="Glass J.I."/>
            <person name="Rusch D."/>
            <person name="Podicherti R."/>
            <person name="Tsui H.-C.T."/>
            <person name="Winkler M.E."/>
        </authorList>
    </citation>
    <scope>NUCLEOTIDE SEQUENCE</scope>
</reference>